<evidence type="ECO:0000313" key="2">
    <source>
        <dbReference type="EMBL" id="RXK53781.1"/>
    </source>
</evidence>
<dbReference type="GO" id="GO:0004035">
    <property type="term" value="F:alkaline phosphatase activity"/>
    <property type="evidence" value="ECO:0007669"/>
    <property type="project" value="InterPro"/>
</dbReference>
<feature type="signal peptide" evidence="1">
    <location>
        <begin position="1"/>
        <end position="23"/>
    </location>
</feature>
<protein>
    <submittedName>
        <fullName evidence="2">Alkaline phosphatase family protein</fullName>
    </submittedName>
</protein>
<dbReference type="InterPro" id="IPR002591">
    <property type="entry name" value="Phosphodiest/P_Trfase"/>
</dbReference>
<dbReference type="AlphaFoldDB" id="A0A4Q1C5S7"/>
<accession>A0A4Q1C5S7</accession>
<dbReference type="PANTHER" id="PTHR40616">
    <property type="entry name" value="LINALOOL DEHYDRATASE_ISOMERASE DOMAIN-CONTAINING PROTEIN"/>
    <property type="match status" value="1"/>
</dbReference>
<comment type="caution">
    <text evidence="2">The sequence shown here is derived from an EMBL/GenBank/DDBJ whole genome shotgun (WGS) entry which is preliminary data.</text>
</comment>
<dbReference type="Proteomes" id="UP000290218">
    <property type="component" value="Unassembled WGS sequence"/>
</dbReference>
<dbReference type="RefSeq" id="WP_129049810.1">
    <property type="nucleotide sequence ID" value="NZ_SDHX01000002.1"/>
</dbReference>
<proteinExistence type="predicted"/>
<gene>
    <name evidence="2" type="ORF">ESB00_19035</name>
</gene>
<dbReference type="EMBL" id="SDHX01000002">
    <property type="protein sequence ID" value="RXK53781.1"/>
    <property type="molecule type" value="Genomic_DNA"/>
</dbReference>
<dbReference type="InterPro" id="IPR017850">
    <property type="entry name" value="Alkaline_phosphatase_core_sf"/>
</dbReference>
<dbReference type="InterPro" id="IPR026263">
    <property type="entry name" value="Alkaline_phosphatase_prok"/>
</dbReference>
<keyword evidence="1" id="KW-0732">Signal</keyword>
<feature type="chain" id="PRO_5020898340" evidence="1">
    <location>
        <begin position="24"/>
        <end position="1019"/>
    </location>
</feature>
<dbReference type="CDD" id="cd16016">
    <property type="entry name" value="AP-SPAP"/>
    <property type="match status" value="1"/>
</dbReference>
<organism evidence="2 3">
    <name type="scientific">Oleiharenicola lentus</name>
    <dbReference type="NCBI Taxonomy" id="2508720"/>
    <lineage>
        <taxon>Bacteria</taxon>
        <taxon>Pseudomonadati</taxon>
        <taxon>Verrucomicrobiota</taxon>
        <taxon>Opitutia</taxon>
        <taxon>Opitutales</taxon>
        <taxon>Opitutaceae</taxon>
        <taxon>Oleiharenicola</taxon>
    </lineage>
</organism>
<keyword evidence="3" id="KW-1185">Reference proteome</keyword>
<dbReference type="Pfam" id="PF01663">
    <property type="entry name" value="Phosphodiest"/>
    <property type="match status" value="1"/>
</dbReference>
<dbReference type="SUPFAM" id="SSF53649">
    <property type="entry name" value="Alkaline phosphatase-like"/>
    <property type="match status" value="1"/>
</dbReference>
<dbReference type="Gene3D" id="3.30.1360.150">
    <property type="match status" value="1"/>
</dbReference>
<evidence type="ECO:0000256" key="1">
    <source>
        <dbReference type="SAM" id="SignalP"/>
    </source>
</evidence>
<evidence type="ECO:0000313" key="3">
    <source>
        <dbReference type="Proteomes" id="UP000290218"/>
    </source>
</evidence>
<name>A0A4Q1C5S7_9BACT</name>
<sequence>MSPLRSCWCLLLLFLAPVLTAPAAPADRPRELLFAATAFGDTFWDEAAGLARSPAPGETGLHRTRESTWYALGLLQRDAPGDRARAVRIIETVLARQLDVPGQRWHGTFLRFLNEPVPGPGAKLWQDFDPNWRHFIGTTFALMLEQFPDRLPSGLVPRLEAAIRLAVEGELTQGREEPYHTNIKLMHGFLWSWAGARFHRPDWVTGGERWAEEVAAAFAVHETFEEYNSPTYYGVDFYGLALMRRYGATERIRELGAKLEAGLWRDVARFYHAGLRNLAGPYDRAYGMDLRRYASLTGVWMGLVLPAEFTPLPDPTKPMGHAHDFLCTPAYVALGAQVPAEVMEHFTAFRGERLLRRPITAMRTATAWLSSDVMIGGEITGRTLGVVPGIGQFHPATIHWRTPGDDVGWVRLFATPPADAEATPGRLTVTAAAPGAFTFHVSAPGAQLSRLGRDAWQLPGLSLTVETDAKDFSVSSEGGLLVVNYRDASRVVFRVAPRLAVVIAVDQMRADYLERFRPWFVEGGFKRLLEGGAVYADAHHRHAMTATAPGHSTLLTGVSASVHGIIANEWFDPAAGQVVSSVADPAAPLVGAPDSPVRLPGGVADTDPTASPARLLAATVGDQLKAAFGDDTRVIGLANKDRGGIFLSGRRADAVYWMHLGRIVTSRYYRPTLPAWVEAFNATNPINSRYGQTWDRLLPREFYDRVQGPDDMPGEQARHGLGVTFPRKLDGGRPSLDAEFHNAYRVDPHGSEVLSRLAQEAVRAEKLGRRAAPDLLCVAFSQLDYCGHSFGPDSHEIMDSVLRLDRALAELLTCLDAEVGPGRWTAVLSADHGVAPLPERSGGGRIDWPVLNQTVETALTSAFGAPADGAAWTVRDSYGYRLIPATLTARGVTSSAAQQVLKQALLTSPQMAIVWTRDELLNPALTAGEALAAWRLSFNVERSQDVVLSPRRYIVDRSPNGTNHGTPYDYDSHIPLIWYGAGVSPGRAVERIGSDAIAPTLARQLGVPPPPAAHATPLF</sequence>
<dbReference type="PANTHER" id="PTHR40616:SF1">
    <property type="entry name" value="LINALOOL DEHYDRATASE_ISOMERASE DOMAIN-CONTAINING PROTEIN"/>
    <property type="match status" value="1"/>
</dbReference>
<dbReference type="OrthoDB" id="9771966at2"/>
<dbReference type="Gene3D" id="3.40.720.10">
    <property type="entry name" value="Alkaline Phosphatase, subunit A"/>
    <property type="match status" value="1"/>
</dbReference>
<reference evidence="2 3" key="1">
    <citation type="submission" date="2019-01" db="EMBL/GenBank/DDBJ databases">
        <title>Lacunisphaera sp. strain TWA-58.</title>
        <authorList>
            <person name="Chen W.-M."/>
        </authorList>
    </citation>
    <scope>NUCLEOTIDE SEQUENCE [LARGE SCALE GENOMIC DNA]</scope>
    <source>
        <strain evidence="2 3">TWA-58</strain>
    </source>
</reference>